<evidence type="ECO:0000313" key="1">
    <source>
        <dbReference type="EMBL" id="OIJ18610.1"/>
    </source>
</evidence>
<evidence type="ECO:0000313" key="2">
    <source>
        <dbReference type="Proteomes" id="UP000180057"/>
    </source>
</evidence>
<reference evidence="1 2" key="1">
    <citation type="submission" date="2016-10" db="EMBL/GenBank/DDBJ databases">
        <title>Draft genome sequences of four alkaliphilic bacteria belonging to the Anaerobacillus genus.</title>
        <authorList>
            <person name="Bassil N.M."/>
            <person name="Lloyd J.R."/>
        </authorList>
    </citation>
    <scope>NUCLEOTIDE SEQUENCE [LARGE SCALE GENOMIC DNA]</scope>
    <source>
        <strain evidence="1 2">DSM 22531</strain>
    </source>
</reference>
<comment type="caution">
    <text evidence="1">The sequence shown here is derived from an EMBL/GenBank/DDBJ whole genome shotgun (WGS) entry which is preliminary data.</text>
</comment>
<dbReference type="EMBL" id="MLQS01000030">
    <property type="protein sequence ID" value="OIJ18610.1"/>
    <property type="molecule type" value="Genomic_DNA"/>
</dbReference>
<accession>A0A1S2M269</accession>
<sequence>MKSIKGRQETLCIKVPKVYDWVTRQVDVPVQSFTGEAGLATLNFDGPTPGVNPCAELAGGGALTVECIITDDEGNPVDPLAPHSILCTEIPQIGGRQSVNFNLPDGETITLQKVKVLKKGHFVVRVSNARGDFLTSEPQPFAVAEKFFLCAPEGTFLQCEITDFECDANIICINDEFRQIDVSINMCQNVQMEATVKLEITADFCHPRPEIPFDCPPLSFPPQCPEIFPGN</sequence>
<name>A0A1S2M269_9BACI</name>
<dbReference type="STRING" id="472963.BKP45_19140"/>
<gene>
    <name evidence="1" type="ORF">BKP45_19140</name>
</gene>
<keyword evidence="2" id="KW-1185">Reference proteome</keyword>
<protein>
    <submittedName>
        <fullName evidence="1">Uncharacterized protein</fullName>
    </submittedName>
</protein>
<dbReference type="RefSeq" id="WP_071390783.1">
    <property type="nucleotide sequence ID" value="NZ_MLQS01000030.1"/>
</dbReference>
<dbReference type="AlphaFoldDB" id="A0A1S2M269"/>
<organism evidence="1 2">
    <name type="scientific">Anaerobacillus alkalidiazotrophicus</name>
    <dbReference type="NCBI Taxonomy" id="472963"/>
    <lineage>
        <taxon>Bacteria</taxon>
        <taxon>Bacillati</taxon>
        <taxon>Bacillota</taxon>
        <taxon>Bacilli</taxon>
        <taxon>Bacillales</taxon>
        <taxon>Bacillaceae</taxon>
        <taxon>Anaerobacillus</taxon>
    </lineage>
</organism>
<dbReference type="OrthoDB" id="2680078at2"/>
<dbReference type="Proteomes" id="UP000180057">
    <property type="component" value="Unassembled WGS sequence"/>
</dbReference>
<proteinExistence type="predicted"/>